<dbReference type="AlphaFoldDB" id="A0A1B6EPR1"/>
<feature type="non-terminal residue" evidence="1">
    <location>
        <position position="272"/>
    </location>
</feature>
<organism evidence="1">
    <name type="scientific">Cuerna arida</name>
    <dbReference type="NCBI Taxonomy" id="1464854"/>
    <lineage>
        <taxon>Eukaryota</taxon>
        <taxon>Metazoa</taxon>
        <taxon>Ecdysozoa</taxon>
        <taxon>Arthropoda</taxon>
        <taxon>Hexapoda</taxon>
        <taxon>Insecta</taxon>
        <taxon>Pterygota</taxon>
        <taxon>Neoptera</taxon>
        <taxon>Paraneoptera</taxon>
        <taxon>Hemiptera</taxon>
        <taxon>Auchenorrhyncha</taxon>
        <taxon>Membracoidea</taxon>
        <taxon>Cicadellidae</taxon>
        <taxon>Cicadellinae</taxon>
        <taxon>Proconiini</taxon>
        <taxon>Cuerna</taxon>
    </lineage>
</organism>
<protein>
    <recommendedName>
        <fullName evidence="2">Endonuclease/exonuclease/phosphatase domain-containing protein</fullName>
    </recommendedName>
</protein>
<sequence>LTTNQAIIIMGDINVDNLKNDEQKRKLEDALLAYDIARLPLPATRVTQNSQTSIDFICTNAAESDITFKLLTTGLSDHTAQVCSINMTMKANPPTSSKQRCINTKTLHQLKTLLSNQDWTQVIQKVNVDDSFYAFQSILQQAMNTACPYSAVIQRRQYTKPWQDAESEELKKAFLAAFNKELLTGREADKQDTAAKKKAYDLKLKALRRHQNSAFISDADNKSKALWSIINKERKRKNVHNSIETLKIENKIITDPYKIADHFNKHFTTIAE</sequence>
<evidence type="ECO:0000313" key="1">
    <source>
        <dbReference type="EMBL" id="JAS39914.1"/>
    </source>
</evidence>
<gene>
    <name evidence="1" type="ORF">g.9030</name>
</gene>
<proteinExistence type="predicted"/>
<name>A0A1B6EPR1_9HEMI</name>
<accession>A0A1B6EPR1</accession>
<dbReference type="EMBL" id="GECZ01029855">
    <property type="protein sequence ID" value="JAS39914.1"/>
    <property type="molecule type" value="Transcribed_RNA"/>
</dbReference>
<dbReference type="PANTHER" id="PTHR47510">
    <property type="entry name" value="REVERSE TRANSCRIPTASE DOMAIN-CONTAINING PROTEIN"/>
    <property type="match status" value="1"/>
</dbReference>
<dbReference type="PANTHER" id="PTHR47510:SF3">
    <property type="entry name" value="ENDO_EXONUCLEASE_PHOSPHATASE DOMAIN-CONTAINING PROTEIN"/>
    <property type="match status" value="1"/>
</dbReference>
<evidence type="ECO:0008006" key="2">
    <source>
        <dbReference type="Google" id="ProtNLM"/>
    </source>
</evidence>
<reference evidence="1" key="1">
    <citation type="submission" date="2015-11" db="EMBL/GenBank/DDBJ databases">
        <title>De novo transcriptome assembly of four potential Pierce s Disease insect vectors from Arizona vineyards.</title>
        <authorList>
            <person name="Tassone E.E."/>
        </authorList>
    </citation>
    <scope>NUCLEOTIDE SEQUENCE</scope>
</reference>
<feature type="non-terminal residue" evidence="1">
    <location>
        <position position="1"/>
    </location>
</feature>